<name>A0A160TCU4_9ZZZZ</name>
<reference evidence="2" key="1">
    <citation type="submission" date="2015-10" db="EMBL/GenBank/DDBJ databases">
        <authorList>
            <person name="Gilbert D.G."/>
        </authorList>
    </citation>
    <scope>NUCLEOTIDE SEQUENCE</scope>
</reference>
<feature type="domain" description="Large polyvalent protein-associated" evidence="1">
    <location>
        <begin position="181"/>
        <end position="253"/>
    </location>
</feature>
<proteinExistence type="predicted"/>
<dbReference type="AlphaFoldDB" id="A0A160TCU4"/>
<gene>
    <name evidence="2" type="ORF">MGWOODY_Tha1306</name>
</gene>
<keyword evidence="2" id="KW-0560">Oxidoreductase</keyword>
<organism evidence="2">
    <name type="scientific">hydrothermal vent metagenome</name>
    <dbReference type="NCBI Taxonomy" id="652676"/>
    <lineage>
        <taxon>unclassified sequences</taxon>
        <taxon>metagenomes</taxon>
        <taxon>ecological metagenomes</taxon>
    </lineage>
</organism>
<evidence type="ECO:0000259" key="1">
    <source>
        <dbReference type="Pfam" id="PF18796"/>
    </source>
</evidence>
<dbReference type="NCBIfam" id="NF041907">
    <property type="entry name" value="CLCA_X"/>
    <property type="match status" value="1"/>
</dbReference>
<dbReference type="InterPro" id="IPR041047">
    <property type="entry name" value="LPD1"/>
</dbReference>
<evidence type="ECO:0000313" key="2">
    <source>
        <dbReference type="EMBL" id="CUS41438.1"/>
    </source>
</evidence>
<accession>A0A160TCU4</accession>
<sequence length="259" mass="29368">MEFELYRRGPRHRSDDEYISFREVRDRFDFRGVEIGAWVTQKEQEKAAVYFYDALCDLTKILAVPDGVISLRGTLILQYGKGGRPGVAAHYAPDQRAFALAKNAGPGSIAHEWFHAFDHYICNKAFNINKPRLFASTAWLAQYAPIEHPLNALLFNCYRAVLLDKSGEQPSELFLSSAEIDRAAGTVYYSLPEEMCARAFEAFVQDAHIKNNYLVKGTKQSEEAKLGLYPQGEQRVLINQAFQNYFAQLGRALTLNKSQ</sequence>
<dbReference type="Pfam" id="PF18796">
    <property type="entry name" value="LPD1"/>
    <property type="match status" value="1"/>
</dbReference>
<protein>
    <submittedName>
        <fullName evidence="2">Glutamate synthase [NADPH] large chain</fullName>
        <ecNumber evidence="2">1.4.1.13</ecNumber>
    </submittedName>
</protein>
<dbReference type="EC" id="1.4.1.13" evidence="2"/>
<dbReference type="GO" id="GO:0004355">
    <property type="term" value="F:glutamate synthase (NADPH) activity"/>
    <property type="evidence" value="ECO:0007669"/>
    <property type="project" value="UniProtKB-EC"/>
</dbReference>
<dbReference type="EMBL" id="CZQC01000042">
    <property type="protein sequence ID" value="CUS41438.1"/>
    <property type="molecule type" value="Genomic_DNA"/>
</dbReference>